<evidence type="ECO:0000259" key="4">
    <source>
        <dbReference type="Pfam" id="PF01055"/>
    </source>
</evidence>
<protein>
    <submittedName>
        <fullName evidence="8">Glycosyl hydrolase</fullName>
    </submittedName>
</protein>
<evidence type="ECO:0000256" key="1">
    <source>
        <dbReference type="ARBA" id="ARBA00007806"/>
    </source>
</evidence>
<dbReference type="Gene3D" id="2.60.40.1760">
    <property type="entry name" value="glycosyl hydrolase (family 31)"/>
    <property type="match status" value="1"/>
</dbReference>
<comment type="caution">
    <text evidence="8">The sequence shown here is derived from an EMBL/GenBank/DDBJ whole genome shotgun (WGS) entry which is preliminary data.</text>
</comment>
<keyword evidence="2" id="KW-0539">Nucleus</keyword>
<dbReference type="InterPro" id="IPR051816">
    <property type="entry name" value="Glycosyl_Hydrolase_31"/>
</dbReference>
<dbReference type="InterPro" id="IPR000322">
    <property type="entry name" value="Glyco_hydro_31_TIM"/>
</dbReference>
<dbReference type="SUPFAM" id="SSF74650">
    <property type="entry name" value="Galactose mutarotase-like"/>
    <property type="match status" value="1"/>
</dbReference>
<evidence type="ECO:0000259" key="5">
    <source>
        <dbReference type="Pfam" id="PF04082"/>
    </source>
</evidence>
<comment type="similarity">
    <text evidence="1">Belongs to the glycosyl hydrolase 31 family.</text>
</comment>
<dbReference type="Gene3D" id="2.60.40.1180">
    <property type="entry name" value="Golgi alpha-mannosidase II"/>
    <property type="match status" value="1"/>
</dbReference>
<feature type="domain" description="Glycoside hydrolase family 31 TIM barrel" evidence="4">
    <location>
        <begin position="232"/>
        <end position="563"/>
    </location>
</feature>
<evidence type="ECO:0000313" key="9">
    <source>
        <dbReference type="Proteomes" id="UP000596902"/>
    </source>
</evidence>
<dbReference type="CDD" id="cd14752">
    <property type="entry name" value="GH31_N"/>
    <property type="match status" value="1"/>
</dbReference>
<organism evidence="8 9">
    <name type="scientific">Alternaria burnsii</name>
    <dbReference type="NCBI Taxonomy" id="1187904"/>
    <lineage>
        <taxon>Eukaryota</taxon>
        <taxon>Fungi</taxon>
        <taxon>Dikarya</taxon>
        <taxon>Ascomycota</taxon>
        <taxon>Pezizomycotina</taxon>
        <taxon>Dothideomycetes</taxon>
        <taxon>Pleosporomycetidae</taxon>
        <taxon>Pleosporales</taxon>
        <taxon>Pleosporineae</taxon>
        <taxon>Pleosporaceae</taxon>
        <taxon>Alternaria</taxon>
        <taxon>Alternaria sect. Alternaria</taxon>
    </lineage>
</organism>
<evidence type="ECO:0000256" key="3">
    <source>
        <dbReference type="SAM" id="MobiDB-lite"/>
    </source>
</evidence>
<dbReference type="GO" id="GO:0008270">
    <property type="term" value="F:zinc ion binding"/>
    <property type="evidence" value="ECO:0007669"/>
    <property type="project" value="InterPro"/>
</dbReference>
<dbReference type="SUPFAM" id="SSF51011">
    <property type="entry name" value="Glycosyl hydrolase domain"/>
    <property type="match status" value="1"/>
</dbReference>
<evidence type="ECO:0000259" key="7">
    <source>
        <dbReference type="Pfam" id="PF21365"/>
    </source>
</evidence>
<dbReference type="EMBL" id="JAAABM010000005">
    <property type="protein sequence ID" value="KAF7677869.1"/>
    <property type="molecule type" value="Genomic_DNA"/>
</dbReference>
<dbReference type="Gene3D" id="3.20.20.80">
    <property type="entry name" value="Glycosidases"/>
    <property type="match status" value="1"/>
</dbReference>
<dbReference type="InterPro" id="IPR013780">
    <property type="entry name" value="Glyco_hydro_b"/>
</dbReference>
<reference evidence="8" key="2">
    <citation type="submission" date="2020-08" db="EMBL/GenBank/DDBJ databases">
        <title>Draft Genome Sequence of Cumin Blight Pathogen Alternaria burnsii.</title>
        <authorList>
            <person name="Feng Z."/>
        </authorList>
    </citation>
    <scope>NUCLEOTIDE SEQUENCE</scope>
    <source>
        <strain evidence="8">CBS107.38</strain>
    </source>
</reference>
<dbReference type="Pfam" id="PF04082">
    <property type="entry name" value="Fungal_trans"/>
    <property type="match status" value="1"/>
</dbReference>
<dbReference type="InterPro" id="IPR048395">
    <property type="entry name" value="Glyco_hydro_31_C"/>
</dbReference>
<dbReference type="Pfam" id="PF21365">
    <property type="entry name" value="Glyco_hydro_31_3rd"/>
    <property type="match status" value="1"/>
</dbReference>
<dbReference type="CDD" id="cd12148">
    <property type="entry name" value="fungal_TF_MHR"/>
    <property type="match status" value="1"/>
</dbReference>
<dbReference type="InterPro" id="IPR007219">
    <property type="entry name" value="XnlR_reg_dom"/>
</dbReference>
<keyword evidence="9" id="KW-1185">Reference proteome</keyword>
<feature type="domain" description="Glycosyl hydrolase family 31 C-terminal" evidence="7">
    <location>
        <begin position="575"/>
        <end position="660"/>
    </location>
</feature>
<sequence>MFASKDNRLVYTYDAEQLWIEPWGQNAVRVRATKMHTMPQEDWALLQQPNITAKIDIASNDESATLTNGLVKATITKRGKITISNTSGKALLEEYARHRRDIIDPKCSALEVEAREFKPILGGDYHLTARFESLDPKEKIYGMGQYQQPYLDIKGTQLELAHRNSQASVPFAVSSLGYGLLWNNPSIGNVVFGKNVMSFEASSTKVLDYWVVAGDTPAQIVESYADATGKVPMMPEYGLGFWQCKLRYQTQEELLQVAREYRKRNLPIDLIVIDFFHWPMQGDWKFDEKYWPDPEAMVKELEELKIELMVSIWPTVDRRSENHEEMVEKGLLIRTERGVRTAMTFQGQTIHFDPTNPAARDYVWKKAKQNYYKKGIKVFWLDEAEPEYRHYDFDLYRYHLGPNVAIGNIYPREYSRAFYEGMEKEGQKNIVNLVRCAWAGSQRYGALVWSGDISSSWSSFRNQLAAGLNMGLSGVPWWTTDIGGFHGGNPDDEAFRELFVRWFQWGTFCPVMRLHGDREPRQPKTKDSPSCRSGADNEVWSYGPAVYEICKKYMGVRENLREYTRRLMEEAHKKGSPVMRALFYEFPEDGKCWEVEEQYMYGDKYLVCPILAKSQVKTKVYLPSLPSGQKWKDFWGEQTWNGGKDIEVDSPLEVMPVFQRYPPLRAARNRTVAPGTNDSINTFNSSSLEPDDTNRASNGELMITNFNDAIPESSLSAWTWSTSVNTMVSPDAFGLPGLSLSDTNWLSPGPIDLDALLANIGENAHGNAEQWSCSIATTTPSAPAIPTVQPSPHLNTTDFNTENAPREVTLERSASISENRYYVDGTGARAPFGGKGQHSICSEETIDLEEEEANVAITPVQTLNRSSLCPLAAYQSLIEGIATESRKSLIEVNPSSLPTHEQVAVSVRQYFECFHPIFPFLRRSSFALDASKSWLLLLAVSVVGSRYLQLSQHVRLSEQLFDLLGAILTRCKYGIELQVALGDKDVDYVPSCPAQFDIIPSISVLQAGILNIACMLHSGRKALIERALVERHYLVEACHSLQLLVQSKRPYNFKTTTNFDHDDLHVEWQVKESKIRTGMMIWTVDTLFVYEFQAKPLLRIEDIATALPCHEDVWEHPALIQQNPKSNPDITLTEALEMMYVEKRLPTGLGEFSMGLLVTTIYRHTVDILARDRIQLNSWTPTSIPQRRNVMSPVQQDWLPTTRLATKWRNSACDCLDVLHWPANSKVARHSGFEHHTILQLHLARLIILAPTSAIQKFASGSASIANIQSDRESQSSATARIQVLQWVIRDHCKARLCLVHCGALFWHIRRYSCSSLLEPYAVYIATLVLWAFCICMQLPEAVEAIASESDEEPEPSFLHLDRPLDDELVQTYVRMGHKMSAYIANVGSLEHEAAPMRIAREGISLLAKDTEHASGSDYSSPSVAKDVCYTWGIERSYISLLHLLAKAQ</sequence>
<feature type="region of interest" description="Disordered" evidence="3">
    <location>
        <begin position="672"/>
        <end position="691"/>
    </location>
</feature>
<dbReference type="PANTHER" id="PTHR43863">
    <property type="entry name" value="HYDROLASE, PUTATIVE (AFU_ORTHOLOGUE AFUA_1G03140)-RELATED"/>
    <property type="match status" value="1"/>
</dbReference>
<feature type="compositionally biased region" description="Polar residues" evidence="3">
    <location>
        <begin position="674"/>
        <end position="688"/>
    </location>
</feature>
<dbReference type="SUPFAM" id="SSF51445">
    <property type="entry name" value="(Trans)glycosidases"/>
    <property type="match status" value="1"/>
</dbReference>
<evidence type="ECO:0000259" key="6">
    <source>
        <dbReference type="Pfam" id="PF13802"/>
    </source>
</evidence>
<evidence type="ECO:0000256" key="2">
    <source>
        <dbReference type="ARBA" id="ARBA00023242"/>
    </source>
</evidence>
<dbReference type="GO" id="GO:0003677">
    <property type="term" value="F:DNA binding"/>
    <property type="evidence" value="ECO:0007669"/>
    <property type="project" value="InterPro"/>
</dbReference>
<dbReference type="GO" id="GO:0006351">
    <property type="term" value="P:DNA-templated transcription"/>
    <property type="evidence" value="ECO:0007669"/>
    <property type="project" value="InterPro"/>
</dbReference>
<dbReference type="Proteomes" id="UP000596902">
    <property type="component" value="Unassembled WGS sequence"/>
</dbReference>
<dbReference type="RefSeq" id="XP_038788047.1">
    <property type="nucleotide sequence ID" value="XM_038929775.1"/>
</dbReference>
<accession>A0A8H7BA20</accession>
<dbReference type="GO" id="GO:0005975">
    <property type="term" value="P:carbohydrate metabolic process"/>
    <property type="evidence" value="ECO:0007669"/>
    <property type="project" value="InterPro"/>
</dbReference>
<dbReference type="PANTHER" id="PTHR43863:SF2">
    <property type="entry name" value="MALTASE-GLUCOAMYLASE"/>
    <property type="match status" value="1"/>
</dbReference>
<dbReference type="InterPro" id="IPR025887">
    <property type="entry name" value="Glyco_hydro_31_N_dom"/>
</dbReference>
<feature type="domain" description="Xylanolytic transcriptional activator regulatory" evidence="5">
    <location>
        <begin position="909"/>
        <end position="1117"/>
    </location>
</feature>
<dbReference type="CDD" id="cd06591">
    <property type="entry name" value="GH31_xylosidase_XylS"/>
    <property type="match status" value="1"/>
</dbReference>
<proteinExistence type="inferred from homology"/>
<dbReference type="InterPro" id="IPR017853">
    <property type="entry name" value="GH"/>
</dbReference>
<dbReference type="GO" id="GO:0004553">
    <property type="term" value="F:hydrolase activity, hydrolyzing O-glycosyl compounds"/>
    <property type="evidence" value="ECO:0007669"/>
    <property type="project" value="InterPro"/>
</dbReference>
<gene>
    <name evidence="8" type="ORF">GT037_004728</name>
</gene>
<name>A0A8H7BA20_9PLEO</name>
<keyword evidence="8" id="KW-0378">Hydrolase</keyword>
<dbReference type="Pfam" id="PF13802">
    <property type="entry name" value="Gal_mutarotas_2"/>
    <property type="match status" value="1"/>
</dbReference>
<feature type="domain" description="Glycoside hydrolase family 31 N-terminal" evidence="6">
    <location>
        <begin position="23"/>
        <end position="186"/>
    </location>
</feature>
<dbReference type="GO" id="GO:0030246">
    <property type="term" value="F:carbohydrate binding"/>
    <property type="evidence" value="ECO:0007669"/>
    <property type="project" value="InterPro"/>
</dbReference>
<dbReference type="GeneID" id="62202953"/>
<dbReference type="Pfam" id="PF01055">
    <property type="entry name" value="Glyco_hydro_31_2nd"/>
    <property type="match status" value="1"/>
</dbReference>
<evidence type="ECO:0000313" key="8">
    <source>
        <dbReference type="EMBL" id="KAF7677869.1"/>
    </source>
</evidence>
<dbReference type="InterPro" id="IPR011013">
    <property type="entry name" value="Gal_mutarotase_sf_dom"/>
</dbReference>
<reference evidence="8" key="1">
    <citation type="submission" date="2020-01" db="EMBL/GenBank/DDBJ databases">
        <authorList>
            <person name="Feng Z.H.Z."/>
        </authorList>
    </citation>
    <scope>NUCLEOTIDE SEQUENCE</scope>
    <source>
        <strain evidence="8">CBS107.38</strain>
    </source>
</reference>